<dbReference type="SUPFAM" id="SSF53850">
    <property type="entry name" value="Periplasmic binding protein-like II"/>
    <property type="match status" value="1"/>
</dbReference>
<dbReference type="EMBL" id="JAVDXT010000003">
    <property type="protein sequence ID" value="MDR7378921.1"/>
    <property type="molecule type" value="Genomic_DNA"/>
</dbReference>
<comment type="similarity">
    <text evidence="1">Belongs to the LysR transcriptional regulatory family.</text>
</comment>
<name>A0ABU2CC75_9BURK</name>
<evidence type="ECO:0000256" key="4">
    <source>
        <dbReference type="ARBA" id="ARBA00023163"/>
    </source>
</evidence>
<protein>
    <submittedName>
        <fullName evidence="6">DNA-binding transcriptional LysR family regulator</fullName>
    </submittedName>
</protein>
<evidence type="ECO:0000256" key="3">
    <source>
        <dbReference type="ARBA" id="ARBA00023125"/>
    </source>
</evidence>
<dbReference type="InterPro" id="IPR036388">
    <property type="entry name" value="WH-like_DNA-bd_sf"/>
</dbReference>
<keyword evidence="3 6" id="KW-0238">DNA-binding</keyword>
<evidence type="ECO:0000313" key="7">
    <source>
        <dbReference type="Proteomes" id="UP001180487"/>
    </source>
</evidence>
<accession>A0ABU2CC75</accession>
<dbReference type="Proteomes" id="UP001180487">
    <property type="component" value="Unassembled WGS sequence"/>
</dbReference>
<evidence type="ECO:0000256" key="2">
    <source>
        <dbReference type="ARBA" id="ARBA00023015"/>
    </source>
</evidence>
<dbReference type="Pfam" id="PF00126">
    <property type="entry name" value="HTH_1"/>
    <property type="match status" value="1"/>
</dbReference>
<dbReference type="PANTHER" id="PTHR30126:SF40">
    <property type="entry name" value="HTH-TYPE TRANSCRIPTIONAL REGULATOR GLTR"/>
    <property type="match status" value="1"/>
</dbReference>
<dbReference type="Gene3D" id="1.10.10.10">
    <property type="entry name" value="Winged helix-like DNA-binding domain superfamily/Winged helix DNA-binding domain"/>
    <property type="match status" value="1"/>
</dbReference>
<dbReference type="Pfam" id="PF03466">
    <property type="entry name" value="LysR_substrate"/>
    <property type="match status" value="1"/>
</dbReference>
<dbReference type="InterPro" id="IPR005119">
    <property type="entry name" value="LysR_subst-bd"/>
</dbReference>
<dbReference type="RefSeq" id="WP_310375197.1">
    <property type="nucleotide sequence ID" value="NZ_JAVDXT010000003.1"/>
</dbReference>
<reference evidence="6 7" key="1">
    <citation type="submission" date="2023-07" db="EMBL/GenBank/DDBJ databases">
        <title>Sorghum-associated microbial communities from plants grown in Nebraska, USA.</title>
        <authorList>
            <person name="Schachtman D."/>
        </authorList>
    </citation>
    <scope>NUCLEOTIDE SEQUENCE [LARGE SCALE GENOMIC DNA]</scope>
    <source>
        <strain evidence="6 7">BE313</strain>
    </source>
</reference>
<gene>
    <name evidence="6" type="ORF">J2X19_003615</name>
</gene>
<dbReference type="PROSITE" id="PS50931">
    <property type="entry name" value="HTH_LYSR"/>
    <property type="match status" value="1"/>
</dbReference>
<keyword evidence="4" id="KW-0804">Transcription</keyword>
<dbReference type="SUPFAM" id="SSF46785">
    <property type="entry name" value="Winged helix' DNA-binding domain"/>
    <property type="match status" value="1"/>
</dbReference>
<keyword evidence="7" id="KW-1185">Reference proteome</keyword>
<dbReference type="PANTHER" id="PTHR30126">
    <property type="entry name" value="HTH-TYPE TRANSCRIPTIONAL REGULATOR"/>
    <property type="match status" value="1"/>
</dbReference>
<organism evidence="6 7">
    <name type="scientific">Rhodoferax ferrireducens</name>
    <dbReference type="NCBI Taxonomy" id="192843"/>
    <lineage>
        <taxon>Bacteria</taxon>
        <taxon>Pseudomonadati</taxon>
        <taxon>Pseudomonadota</taxon>
        <taxon>Betaproteobacteria</taxon>
        <taxon>Burkholderiales</taxon>
        <taxon>Comamonadaceae</taxon>
        <taxon>Rhodoferax</taxon>
    </lineage>
</organism>
<dbReference type="GO" id="GO:0003677">
    <property type="term" value="F:DNA binding"/>
    <property type="evidence" value="ECO:0007669"/>
    <property type="project" value="UniProtKB-KW"/>
</dbReference>
<keyword evidence="2" id="KW-0805">Transcription regulation</keyword>
<dbReference type="Gene3D" id="3.40.190.290">
    <property type="match status" value="1"/>
</dbReference>
<comment type="caution">
    <text evidence="6">The sequence shown here is derived from an EMBL/GenBank/DDBJ whole genome shotgun (WGS) entry which is preliminary data.</text>
</comment>
<sequence>MSTIRFLRTFLVVAQEGSYAGAAERVALTQAAVGLQMRALEAELKTGLFERSGRGVLLTVAGRALIAHAEKIIASYDQMREGLEQDGEIAGTVTVGSTVSAMGLLSNTVVAMKPRFPRLNVRLVVQESSGLAQSVIRGALDAAVLIEGTPLERQGLLWTPLYVEPLVLVASALVAKPDSDIKQLLRENPFLRFDRRTPSGIRIEQTLRKLGLMPQDFLELSSVSSIVDLVRQNVGVTVVPHWRNADWVNDPTLQVLPLPGRPATRQVGMLEHGRREHITTQIRLQMLALLARKA</sequence>
<dbReference type="InterPro" id="IPR000847">
    <property type="entry name" value="LysR_HTH_N"/>
</dbReference>
<dbReference type="InterPro" id="IPR036390">
    <property type="entry name" value="WH_DNA-bd_sf"/>
</dbReference>
<evidence type="ECO:0000313" key="6">
    <source>
        <dbReference type="EMBL" id="MDR7378921.1"/>
    </source>
</evidence>
<evidence type="ECO:0000256" key="1">
    <source>
        <dbReference type="ARBA" id="ARBA00009437"/>
    </source>
</evidence>
<evidence type="ECO:0000259" key="5">
    <source>
        <dbReference type="PROSITE" id="PS50931"/>
    </source>
</evidence>
<feature type="domain" description="HTH lysR-type" evidence="5">
    <location>
        <begin position="1"/>
        <end position="59"/>
    </location>
</feature>
<proteinExistence type="inferred from homology"/>